<dbReference type="AlphaFoldDB" id="A0AAD9ZNM3"/>
<proteinExistence type="predicted"/>
<evidence type="ECO:0000313" key="2">
    <source>
        <dbReference type="Proteomes" id="UP001281410"/>
    </source>
</evidence>
<comment type="caution">
    <text evidence="1">The sequence shown here is derived from an EMBL/GenBank/DDBJ whole genome shotgun (WGS) entry which is preliminary data.</text>
</comment>
<name>A0AAD9ZNM3_9ROSI</name>
<evidence type="ECO:0000313" key="1">
    <source>
        <dbReference type="EMBL" id="KAK3187933.1"/>
    </source>
</evidence>
<dbReference type="EMBL" id="JANJYJ010000009">
    <property type="protein sequence ID" value="KAK3187933.1"/>
    <property type="molecule type" value="Genomic_DNA"/>
</dbReference>
<reference evidence="1" key="1">
    <citation type="journal article" date="2023" name="Plant J.">
        <title>Genome sequences and population genomics provide insights into the demographic history, inbreeding, and mutation load of two 'living fossil' tree species of Dipteronia.</title>
        <authorList>
            <person name="Feng Y."/>
            <person name="Comes H.P."/>
            <person name="Chen J."/>
            <person name="Zhu S."/>
            <person name="Lu R."/>
            <person name="Zhang X."/>
            <person name="Li P."/>
            <person name="Qiu J."/>
            <person name="Olsen K.M."/>
            <person name="Qiu Y."/>
        </authorList>
    </citation>
    <scope>NUCLEOTIDE SEQUENCE</scope>
    <source>
        <strain evidence="1">NBL</strain>
    </source>
</reference>
<keyword evidence="2" id="KW-1185">Reference proteome</keyword>
<accession>A0AAD9ZNM3</accession>
<dbReference type="Proteomes" id="UP001281410">
    <property type="component" value="Unassembled WGS sequence"/>
</dbReference>
<protein>
    <submittedName>
        <fullName evidence="1">Uncharacterized protein</fullName>
    </submittedName>
</protein>
<sequence>MEENLFQAKVSAEKRLLRRLKQRYFSQEVSYLKRTATILLRKSHPQEKWPSWLDLLQQGKRKTQIPFNPSWRGTSKITLILIESVVGHMVYGGTGIGYIFNYIRAMNDHMAWGQNSNKPRI</sequence>
<gene>
    <name evidence="1" type="ORF">Dsin_027494</name>
</gene>
<organism evidence="1 2">
    <name type="scientific">Dipteronia sinensis</name>
    <dbReference type="NCBI Taxonomy" id="43782"/>
    <lineage>
        <taxon>Eukaryota</taxon>
        <taxon>Viridiplantae</taxon>
        <taxon>Streptophyta</taxon>
        <taxon>Embryophyta</taxon>
        <taxon>Tracheophyta</taxon>
        <taxon>Spermatophyta</taxon>
        <taxon>Magnoliopsida</taxon>
        <taxon>eudicotyledons</taxon>
        <taxon>Gunneridae</taxon>
        <taxon>Pentapetalae</taxon>
        <taxon>rosids</taxon>
        <taxon>malvids</taxon>
        <taxon>Sapindales</taxon>
        <taxon>Sapindaceae</taxon>
        <taxon>Hippocastanoideae</taxon>
        <taxon>Acereae</taxon>
        <taxon>Dipteronia</taxon>
    </lineage>
</organism>